<evidence type="ECO:0000313" key="1">
    <source>
        <dbReference type="EMBL" id="KAK1858983.1"/>
    </source>
</evidence>
<accession>A0ACC3BM40</accession>
<sequence length="743" mass="72293">MMSPPSSPVAAVMAPPAAPAAVALFPSTVATGGCPHRSHKASAPPLLATAADGDGDGDSDGDGDGDAPPCPSAVASPPSLTGPPAFSPFPFPTALRAFPPGTAAAFAARAPSPPPPRHLPCLPHDALTLVMAALLAATATAATDDTDRPSGGAHGGAYDRHARAGDLHRAGVGSSPAATVVSAAVWRATCPAAGVSRGWRDAFYAAVGGLDVNVPLVVGGNDGGATRWVRGGGGGAGAHRGRDVVGGLARLLSLLPHLRTLRLPAAVVVPPPLPSWSGGGAARAAVSAMHAAAAAAAGDAEAIAAAAAARLVAAATGVGGGSGGGGGRRLALFGWGPALLPPSALRALSAAPLRVLAVGRLAGAWPGPEEALASLLAGVGGGLVELALSPHIGPLHRASPLGGTPLPRLAALSIHTRLTGGAGTALLAGLPSTCPALTALTLDDAGNDYAATAGWYGRLPRLPRLRVFSVVSGGGAAGPGTTTNDGLVAWALRHGGLSDLRLPLTSPAVDGVLRAAAAGRGCGAVPGAAAAAASTAADGGGGSGGGGGSEGGRVGLPAHLSMGSIEPLSPLLLAGLPDVVDLSVSVMAFPHSLAHEMVRLPRLRRLAVTHRQPWRDPLTPAAVAGMGTLGGLSRLALADFWYFPGALVALVVAAAAPAATASGGPPRAVALVLSATDGEREGGDGGVGGGCGDPDEGGRRWWVDRAAATRVRPLRVAVAEAAAAGELQGASHLTVELSTWAAA</sequence>
<proteinExistence type="predicted"/>
<name>A0ACC3BM40_PYRYE</name>
<keyword evidence="2" id="KW-1185">Reference proteome</keyword>
<dbReference type="EMBL" id="CM020618">
    <property type="protein sequence ID" value="KAK1858983.1"/>
    <property type="molecule type" value="Genomic_DNA"/>
</dbReference>
<gene>
    <name evidence="1" type="ORF">I4F81_001582</name>
</gene>
<comment type="caution">
    <text evidence="1">The sequence shown here is derived from an EMBL/GenBank/DDBJ whole genome shotgun (WGS) entry which is preliminary data.</text>
</comment>
<dbReference type="Proteomes" id="UP000798662">
    <property type="component" value="Chromosome 1"/>
</dbReference>
<reference evidence="1" key="1">
    <citation type="submission" date="2019-11" db="EMBL/GenBank/DDBJ databases">
        <title>Nori genome reveals adaptations in red seaweeds to the harsh intertidal environment.</title>
        <authorList>
            <person name="Wang D."/>
            <person name="Mao Y."/>
        </authorList>
    </citation>
    <scope>NUCLEOTIDE SEQUENCE</scope>
    <source>
        <tissue evidence="1">Gametophyte</tissue>
    </source>
</reference>
<evidence type="ECO:0000313" key="2">
    <source>
        <dbReference type="Proteomes" id="UP000798662"/>
    </source>
</evidence>
<organism evidence="1 2">
    <name type="scientific">Pyropia yezoensis</name>
    <name type="common">Susabi-nori</name>
    <name type="synonym">Porphyra yezoensis</name>
    <dbReference type="NCBI Taxonomy" id="2788"/>
    <lineage>
        <taxon>Eukaryota</taxon>
        <taxon>Rhodophyta</taxon>
        <taxon>Bangiophyceae</taxon>
        <taxon>Bangiales</taxon>
        <taxon>Bangiaceae</taxon>
        <taxon>Pyropia</taxon>
    </lineage>
</organism>
<protein>
    <submittedName>
        <fullName evidence="1">Uncharacterized protein</fullName>
    </submittedName>
</protein>